<evidence type="ECO:0000313" key="1">
    <source>
        <dbReference type="EMBL" id="SDD56048.1"/>
    </source>
</evidence>
<name>A0A1G6VR35_9FLAO</name>
<dbReference type="PROSITE" id="PS51257">
    <property type="entry name" value="PROKAR_LIPOPROTEIN"/>
    <property type="match status" value="1"/>
</dbReference>
<proteinExistence type="predicted"/>
<keyword evidence="2" id="KW-1185">Reference proteome</keyword>
<dbReference type="STRING" id="641691.SAMN05421636_10136"/>
<dbReference type="Proteomes" id="UP000199109">
    <property type="component" value="Unassembled WGS sequence"/>
</dbReference>
<organism evidence="1 2">
    <name type="scientific">Pricia antarctica</name>
    <dbReference type="NCBI Taxonomy" id="641691"/>
    <lineage>
        <taxon>Bacteria</taxon>
        <taxon>Pseudomonadati</taxon>
        <taxon>Bacteroidota</taxon>
        <taxon>Flavobacteriia</taxon>
        <taxon>Flavobacteriales</taxon>
        <taxon>Flavobacteriaceae</taxon>
        <taxon>Pricia</taxon>
    </lineage>
</organism>
<sequence>MKRSISILYLTVLVGLSSCNTEKKKDTISSHKKEETLKNGDAQSETKLMDKADSLVLKTIAAHGGELYDTANYKFRFRDKNYSFHNKPGGYTYTVTGQKEGKEIRDVLENGTLTRTVDGTENELSPKDVVKYTEALNSVIYFATLPYKLNDAAVKKSYEGQTTIKNQDYEALSVTFAKEGGGNDHDDKFMYWINRDTNTIDYLAYSYETNEGGVRFRSAYNPRTIGGIRFQDYINYEAPIGTPLSELPELYEAGKLKKFSKIETEDVTVIED</sequence>
<dbReference type="Pfam" id="PF20113">
    <property type="entry name" value="DUF6503"/>
    <property type="match status" value="1"/>
</dbReference>
<accession>A0A1G6VR35</accession>
<evidence type="ECO:0008006" key="3">
    <source>
        <dbReference type="Google" id="ProtNLM"/>
    </source>
</evidence>
<gene>
    <name evidence="1" type="ORF">SAMN05421636_10136</name>
</gene>
<dbReference type="OrthoDB" id="982433at2"/>
<reference evidence="1 2" key="1">
    <citation type="submission" date="2016-10" db="EMBL/GenBank/DDBJ databases">
        <authorList>
            <person name="de Groot N.N."/>
        </authorList>
    </citation>
    <scope>NUCLEOTIDE SEQUENCE [LARGE SCALE GENOMIC DNA]</scope>
    <source>
        <strain evidence="1 2">DSM 23421</strain>
    </source>
</reference>
<evidence type="ECO:0000313" key="2">
    <source>
        <dbReference type="Proteomes" id="UP000199109"/>
    </source>
</evidence>
<dbReference type="RefSeq" id="WP_091864558.1">
    <property type="nucleotide sequence ID" value="NZ_FNAO01000001.1"/>
</dbReference>
<protein>
    <recommendedName>
        <fullName evidence="3">Deoxyribose-phosphate aldolase</fullName>
    </recommendedName>
</protein>
<dbReference type="EMBL" id="FNAO01000001">
    <property type="protein sequence ID" value="SDD56048.1"/>
    <property type="molecule type" value="Genomic_DNA"/>
</dbReference>
<dbReference type="InterPro" id="IPR045444">
    <property type="entry name" value="DUF6503"/>
</dbReference>
<dbReference type="AlphaFoldDB" id="A0A1G6VR35"/>